<reference evidence="1 2" key="1">
    <citation type="journal article" date="2006" name="Syst. Appl. Microbiol.">
        <title>Anoxybacillus amylolyticus sp. nov., a thermophilic amylase producing bacterium isolated from Mount Rittmann (Antarctica).</title>
        <authorList>
            <person name="Poli A."/>
            <person name="Esposito E."/>
            <person name="Lama L."/>
            <person name="Orlando P."/>
            <person name="Nicolaus G."/>
            <person name="de Appolonia F."/>
            <person name="Gambacorta A."/>
            <person name="Nicolaus B."/>
        </authorList>
    </citation>
    <scope>NUCLEOTIDE SEQUENCE [LARGE SCALE GENOMIC DNA]</scope>
    <source>
        <strain evidence="1 2">DSM 15939</strain>
    </source>
</reference>
<dbReference type="Pfam" id="PF14183">
    <property type="entry name" value="YwpF"/>
    <property type="match status" value="1"/>
</dbReference>
<dbReference type="KEGG" id="aamy:GFC30_433"/>
<evidence type="ECO:0000313" key="2">
    <source>
        <dbReference type="Proteomes" id="UP000076865"/>
    </source>
</evidence>
<keyword evidence="2" id="KW-1185">Reference proteome</keyword>
<organism evidence="1 2">
    <name type="scientific">Anoxybacteroides amylolyticum</name>
    <dbReference type="NCBI Taxonomy" id="294699"/>
    <lineage>
        <taxon>Bacteria</taxon>
        <taxon>Bacillati</taxon>
        <taxon>Bacillota</taxon>
        <taxon>Bacilli</taxon>
        <taxon>Bacillales</taxon>
        <taxon>Anoxybacillaceae</taxon>
        <taxon>Anoxybacteroides</taxon>
    </lineage>
</organism>
<dbReference type="InterPro" id="IPR025573">
    <property type="entry name" value="YwpF"/>
</dbReference>
<dbReference type="RefSeq" id="WP_066322693.1">
    <property type="nucleotide sequence ID" value="NZ_CP015438.1"/>
</dbReference>
<evidence type="ECO:0000313" key="1">
    <source>
        <dbReference type="EMBL" id="ANB61719.1"/>
    </source>
</evidence>
<proteinExistence type="predicted"/>
<accession>A0A160F5D1</accession>
<dbReference type="AlphaFoldDB" id="A0A160F5D1"/>
<name>A0A160F5D1_9BACL</name>
<sequence length="146" mass="16832">MKTFKLVGLQVVRNEIEEDIPLIDGLIINKEDDKNRWLIETYIDKQYEPLFARLQNEHAEFRLQVVISNINNDPANVVASVRSITPMNDRASVLMDGHIVRNKTDWAETVLAGLVEQGLQGEALLKEFKHQLYERRGMKESMVNGR</sequence>
<dbReference type="EMBL" id="CP015438">
    <property type="protein sequence ID" value="ANB61719.1"/>
    <property type="molecule type" value="Genomic_DNA"/>
</dbReference>
<dbReference type="OrthoDB" id="2427395at2"/>
<protein>
    <submittedName>
        <fullName evidence="1">YwpF-like family protein</fullName>
    </submittedName>
</protein>
<gene>
    <name evidence="1" type="ORF">GFC30_433</name>
</gene>
<dbReference type="PATRIC" id="fig|294699.3.peg.424"/>
<dbReference type="Proteomes" id="UP000076865">
    <property type="component" value="Chromosome"/>
</dbReference>